<dbReference type="SUPFAM" id="SSF53187">
    <property type="entry name" value="Zn-dependent exopeptidases"/>
    <property type="match status" value="1"/>
</dbReference>
<evidence type="ECO:0000256" key="1">
    <source>
        <dbReference type="ARBA" id="ARBA00022801"/>
    </source>
</evidence>
<dbReference type="GO" id="GO:0030288">
    <property type="term" value="C:outer membrane-bounded periplasmic space"/>
    <property type="evidence" value="ECO:0007669"/>
    <property type="project" value="TreeGrafter"/>
</dbReference>
<dbReference type="InterPro" id="IPR050695">
    <property type="entry name" value="N-acetylmuramoyl_amidase_3"/>
</dbReference>
<dbReference type="GO" id="GO:0009253">
    <property type="term" value="P:peptidoglycan catabolic process"/>
    <property type="evidence" value="ECO:0007669"/>
    <property type="project" value="InterPro"/>
</dbReference>
<feature type="domain" description="MurNAc-LAA" evidence="2">
    <location>
        <begin position="111"/>
        <end position="223"/>
    </location>
</feature>
<dbReference type="PANTHER" id="PTHR30404">
    <property type="entry name" value="N-ACETYLMURAMOYL-L-ALANINE AMIDASE"/>
    <property type="match status" value="1"/>
</dbReference>
<accession>A0A174E8T3</accession>
<evidence type="ECO:0000259" key="2">
    <source>
        <dbReference type="SMART" id="SM00646"/>
    </source>
</evidence>
<protein>
    <submittedName>
        <fullName evidence="3">N-acetylmuramoyl-L-alanine amidase LytC</fullName>
        <ecNumber evidence="3">3.5.1.28</ecNumber>
    </submittedName>
</protein>
<dbReference type="AlphaFoldDB" id="A0A174E8T3"/>
<dbReference type="Gene3D" id="3.40.630.40">
    <property type="entry name" value="Zn-dependent exopeptidases"/>
    <property type="match status" value="1"/>
</dbReference>
<proteinExistence type="predicted"/>
<dbReference type="GO" id="GO:0008745">
    <property type="term" value="F:N-acetylmuramoyl-L-alanine amidase activity"/>
    <property type="evidence" value="ECO:0007669"/>
    <property type="project" value="UniProtKB-EC"/>
</dbReference>
<dbReference type="PANTHER" id="PTHR30404:SF0">
    <property type="entry name" value="N-ACETYLMURAMOYL-L-ALANINE AMIDASE AMIC"/>
    <property type="match status" value="1"/>
</dbReference>
<dbReference type="SMART" id="SM00646">
    <property type="entry name" value="Ami_3"/>
    <property type="match status" value="1"/>
</dbReference>
<gene>
    <name evidence="3" type="primary">lytC_2</name>
    <name evidence="3" type="ORF">ERS852476_02542</name>
</gene>
<dbReference type="EC" id="3.5.1.28" evidence="3"/>
<dbReference type="Pfam" id="PF01520">
    <property type="entry name" value="Amidase_3"/>
    <property type="match status" value="1"/>
</dbReference>
<keyword evidence="1 3" id="KW-0378">Hydrolase</keyword>
<dbReference type="EMBL" id="CYZP01000023">
    <property type="protein sequence ID" value="CUO32986.1"/>
    <property type="molecule type" value="Genomic_DNA"/>
</dbReference>
<dbReference type="CDD" id="cd02696">
    <property type="entry name" value="MurNAc-LAA"/>
    <property type="match status" value="1"/>
</dbReference>
<dbReference type="Proteomes" id="UP000095645">
    <property type="component" value="Unassembled WGS sequence"/>
</dbReference>
<dbReference type="InterPro" id="IPR002508">
    <property type="entry name" value="MurNAc-LAA_cat"/>
</dbReference>
<organism evidence="3 4">
    <name type="scientific">Blautia obeum</name>
    <dbReference type="NCBI Taxonomy" id="40520"/>
    <lineage>
        <taxon>Bacteria</taxon>
        <taxon>Bacillati</taxon>
        <taxon>Bacillota</taxon>
        <taxon>Clostridia</taxon>
        <taxon>Lachnospirales</taxon>
        <taxon>Lachnospiraceae</taxon>
        <taxon>Blautia</taxon>
    </lineage>
</organism>
<evidence type="ECO:0000313" key="4">
    <source>
        <dbReference type="Proteomes" id="UP000095645"/>
    </source>
</evidence>
<dbReference type="RefSeq" id="WP_020993441.1">
    <property type="nucleotide sequence ID" value="NZ_CYZP01000023.1"/>
</dbReference>
<reference evidence="3 4" key="1">
    <citation type="submission" date="2015-09" db="EMBL/GenBank/DDBJ databases">
        <authorList>
            <consortium name="Pathogen Informatics"/>
        </authorList>
    </citation>
    <scope>NUCLEOTIDE SEQUENCE [LARGE SCALE GENOMIC DNA]</scope>
    <source>
        <strain evidence="3 4">2789STDY5834861</strain>
    </source>
</reference>
<evidence type="ECO:0000313" key="3">
    <source>
        <dbReference type="EMBL" id="CUO32986.1"/>
    </source>
</evidence>
<name>A0A174E8T3_9FIRM</name>
<sequence>MKKYGLELMLGCLLLVSFLILSKQAAEVSETMSSTENSKIILVDAGHGGADPGMIGVNGLEEKGINLQIAVKLKDSLEKQGFSVIMTREEDKGLYEEDSRNQKAQDMQCRIAMIKKYRPVLCISVHQNSYQDSSVCGPQVFYYEDSVRGKNLAEFIQEELNLGLKVKRPRVAKGNKTYYLLKRSESVLNIVECGFLTNPEEAGLLCKEEYQNKIVEAIVKGIEQYLKQQKI</sequence>